<dbReference type="InterPro" id="IPR036397">
    <property type="entry name" value="RNaseH_sf"/>
</dbReference>
<dbReference type="GO" id="GO:0003676">
    <property type="term" value="F:nucleic acid binding"/>
    <property type="evidence" value="ECO:0007669"/>
    <property type="project" value="InterPro"/>
</dbReference>
<dbReference type="AlphaFoldDB" id="A0A540MNE2"/>
<sequence>MGSMVGGEAKFLLRSTVEEIEAEAVLARMLLAREHQLQEVIIESDSKSVFNVIINRHSKGSWRIFPITAAIRSLATHLSNIRWTWTSRSSNQAAHFAAKLANLRVSTCRWAATPPPSLLMVLSLDGLPCPPITGD</sequence>
<proteinExistence type="predicted"/>
<dbReference type="PANTHER" id="PTHR47723">
    <property type="entry name" value="OS05G0353850 PROTEIN"/>
    <property type="match status" value="1"/>
</dbReference>
<reference evidence="2 3" key="1">
    <citation type="journal article" date="2019" name="G3 (Bethesda)">
        <title>Sequencing of a Wild Apple (Malus baccata) Genome Unravels the Differences Between Cultivated and Wild Apple Species Regarding Disease Resistance and Cold Tolerance.</title>
        <authorList>
            <person name="Chen X."/>
        </authorList>
    </citation>
    <scope>NUCLEOTIDE SEQUENCE [LARGE SCALE GENOMIC DNA]</scope>
    <source>
        <strain evidence="3">cv. Shandingzi</strain>
        <tissue evidence="2">Leaves</tissue>
    </source>
</reference>
<dbReference type="CDD" id="cd06222">
    <property type="entry name" value="RNase_H_like"/>
    <property type="match status" value="1"/>
</dbReference>
<dbReference type="InterPro" id="IPR012337">
    <property type="entry name" value="RNaseH-like_sf"/>
</dbReference>
<dbReference type="InterPro" id="IPR053151">
    <property type="entry name" value="RNase_H-like"/>
</dbReference>
<dbReference type="Proteomes" id="UP000315295">
    <property type="component" value="Unassembled WGS sequence"/>
</dbReference>
<evidence type="ECO:0000259" key="1">
    <source>
        <dbReference type="Pfam" id="PF13456"/>
    </source>
</evidence>
<comment type="caution">
    <text evidence="2">The sequence shown here is derived from an EMBL/GenBank/DDBJ whole genome shotgun (WGS) entry which is preliminary data.</text>
</comment>
<feature type="domain" description="RNase H type-1" evidence="1">
    <location>
        <begin position="5"/>
        <end position="101"/>
    </location>
</feature>
<evidence type="ECO:0000313" key="3">
    <source>
        <dbReference type="Proteomes" id="UP000315295"/>
    </source>
</evidence>
<keyword evidence="3" id="KW-1185">Reference proteome</keyword>
<dbReference type="InterPro" id="IPR002156">
    <property type="entry name" value="RNaseH_domain"/>
</dbReference>
<dbReference type="EMBL" id="VIEB01000217">
    <property type="protein sequence ID" value="TQE00317.1"/>
    <property type="molecule type" value="Genomic_DNA"/>
</dbReference>
<dbReference type="SUPFAM" id="SSF53098">
    <property type="entry name" value="Ribonuclease H-like"/>
    <property type="match status" value="1"/>
</dbReference>
<gene>
    <name evidence="2" type="ORF">C1H46_014044</name>
</gene>
<dbReference type="InterPro" id="IPR044730">
    <property type="entry name" value="RNase_H-like_dom_plant"/>
</dbReference>
<organism evidence="2 3">
    <name type="scientific">Malus baccata</name>
    <name type="common">Siberian crab apple</name>
    <name type="synonym">Pyrus baccata</name>
    <dbReference type="NCBI Taxonomy" id="106549"/>
    <lineage>
        <taxon>Eukaryota</taxon>
        <taxon>Viridiplantae</taxon>
        <taxon>Streptophyta</taxon>
        <taxon>Embryophyta</taxon>
        <taxon>Tracheophyta</taxon>
        <taxon>Spermatophyta</taxon>
        <taxon>Magnoliopsida</taxon>
        <taxon>eudicotyledons</taxon>
        <taxon>Gunneridae</taxon>
        <taxon>Pentapetalae</taxon>
        <taxon>rosids</taxon>
        <taxon>fabids</taxon>
        <taxon>Rosales</taxon>
        <taxon>Rosaceae</taxon>
        <taxon>Amygdaloideae</taxon>
        <taxon>Maleae</taxon>
        <taxon>Malus</taxon>
    </lineage>
</organism>
<dbReference type="Gene3D" id="3.30.420.10">
    <property type="entry name" value="Ribonuclease H-like superfamily/Ribonuclease H"/>
    <property type="match status" value="1"/>
</dbReference>
<protein>
    <recommendedName>
        <fullName evidence="1">RNase H type-1 domain-containing protein</fullName>
    </recommendedName>
</protein>
<evidence type="ECO:0000313" key="2">
    <source>
        <dbReference type="EMBL" id="TQE00317.1"/>
    </source>
</evidence>
<dbReference type="PANTHER" id="PTHR47723:SF24">
    <property type="entry name" value="RNASE H TYPE-1 DOMAIN-CONTAINING PROTEIN"/>
    <property type="match status" value="1"/>
</dbReference>
<name>A0A540MNE2_MALBA</name>
<dbReference type="Pfam" id="PF13456">
    <property type="entry name" value="RVT_3"/>
    <property type="match status" value="1"/>
</dbReference>
<dbReference type="GO" id="GO:0004523">
    <property type="term" value="F:RNA-DNA hybrid ribonuclease activity"/>
    <property type="evidence" value="ECO:0007669"/>
    <property type="project" value="InterPro"/>
</dbReference>
<accession>A0A540MNE2</accession>